<name>E1A228_9CAUD</name>
<organism evidence="1 2">
    <name type="scientific">Aeromonas phage phiAS5</name>
    <dbReference type="NCBI Taxonomy" id="879630"/>
    <lineage>
        <taxon>Viruses</taxon>
        <taxon>Duplodnaviria</taxon>
        <taxon>Heunggongvirae</taxon>
        <taxon>Uroviricota</taxon>
        <taxon>Caudoviricetes</taxon>
        <taxon>Pantevenvirales</taxon>
        <taxon>Straboviridae</taxon>
        <taxon>Chrysonvirus</taxon>
        <taxon>Chrysonvirus as5</taxon>
    </lineage>
</organism>
<dbReference type="Proteomes" id="UP000002236">
    <property type="component" value="Segment"/>
</dbReference>
<accession>E1A228</accession>
<keyword evidence="2" id="KW-1185">Reference proteome</keyword>
<dbReference type="KEGG" id="vg:9861681"/>
<sequence length="51" mass="5703">MPVKAHDVSELDAGVIKNHAIVSNSMQKEANRINNGKQTFRIDVEILGERK</sequence>
<evidence type="ECO:0000313" key="2">
    <source>
        <dbReference type="Proteomes" id="UP000002236"/>
    </source>
</evidence>
<protein>
    <submittedName>
        <fullName evidence="1">Uncharacterized protein</fullName>
    </submittedName>
</protein>
<dbReference type="EMBL" id="HM452126">
    <property type="protein sequence ID" value="ADM80117.1"/>
    <property type="molecule type" value="Genomic_DNA"/>
</dbReference>
<dbReference type="GeneID" id="9861681"/>
<evidence type="ECO:0000313" key="1">
    <source>
        <dbReference type="EMBL" id="ADM80117.1"/>
    </source>
</evidence>
<dbReference type="RefSeq" id="YP_003969563.1">
    <property type="nucleotide sequence ID" value="NC_014636.1"/>
</dbReference>
<reference evidence="1 2" key="1">
    <citation type="journal article" date="2012" name="Vet. Microbiol.">
        <title>Complete genome sequence and characterization of a broad-host range T4-like bacteriophage phiAS5 infecting Aeromonas salmonicida subsp. salmonicida.</title>
        <authorList>
            <person name="Kim J.H."/>
            <person name="Son J.S."/>
            <person name="Choi Y.J."/>
            <person name="Choresca C.H.Jr."/>
            <person name="Shin S.P."/>
            <person name="Han J.E."/>
            <person name="Jun J.W."/>
            <person name="Park S.C."/>
        </authorList>
    </citation>
    <scope>NUCLEOTIDE SEQUENCE [LARGE SCALE GENOMIC DNA]</scope>
</reference>
<gene>
    <name evidence="1" type="ORF">phiAS5_ORF0274</name>
</gene>
<proteinExistence type="predicted"/>